<name>C4XWX9_CLAL4</name>
<evidence type="ECO:0000313" key="2">
    <source>
        <dbReference type="EMBL" id="EEQ36328.1"/>
    </source>
</evidence>
<dbReference type="AlphaFoldDB" id="C4XWX9"/>
<dbReference type="HOGENOM" id="CLU_1713045_0_0_1"/>
<feature type="compositionally biased region" description="Gly residues" evidence="1">
    <location>
        <begin position="120"/>
        <end position="132"/>
    </location>
</feature>
<evidence type="ECO:0000313" key="3">
    <source>
        <dbReference type="Proteomes" id="UP000007703"/>
    </source>
</evidence>
<proteinExistence type="predicted"/>
<sequence length="153" mass="15372">MCCSFRVSSSERVRILEVSAGNSAESGLAGLLSASSNTWVFARTTASQPCTAAMKVTKSWARPKVEARSQSSTQGGAPAEWAQRSRRGSFCASTLATAASSTESSSADARKSGVRWYGPNTGGPAGADGASGAGKSAASGANVGSGKTAPSWT</sequence>
<dbReference type="EMBL" id="CH408076">
    <property type="protein sequence ID" value="EEQ36328.1"/>
    <property type="molecule type" value="Genomic_DNA"/>
</dbReference>
<reference evidence="2 3" key="1">
    <citation type="journal article" date="2009" name="Nature">
        <title>Evolution of pathogenicity and sexual reproduction in eight Candida genomes.</title>
        <authorList>
            <person name="Butler G."/>
            <person name="Rasmussen M.D."/>
            <person name="Lin M.F."/>
            <person name="Santos M.A."/>
            <person name="Sakthikumar S."/>
            <person name="Munro C.A."/>
            <person name="Rheinbay E."/>
            <person name="Grabherr M."/>
            <person name="Forche A."/>
            <person name="Reedy J.L."/>
            <person name="Agrafioti I."/>
            <person name="Arnaud M.B."/>
            <person name="Bates S."/>
            <person name="Brown A.J."/>
            <person name="Brunke S."/>
            <person name="Costanzo M.C."/>
            <person name="Fitzpatrick D.A."/>
            <person name="de Groot P.W."/>
            <person name="Harris D."/>
            <person name="Hoyer L.L."/>
            <person name="Hube B."/>
            <person name="Klis F.M."/>
            <person name="Kodira C."/>
            <person name="Lennard N."/>
            <person name="Logue M.E."/>
            <person name="Martin R."/>
            <person name="Neiman A.M."/>
            <person name="Nikolaou E."/>
            <person name="Quail M.A."/>
            <person name="Quinn J."/>
            <person name="Santos M.C."/>
            <person name="Schmitzberger F.F."/>
            <person name="Sherlock G."/>
            <person name="Shah P."/>
            <person name="Silverstein K.A."/>
            <person name="Skrzypek M.S."/>
            <person name="Soll D."/>
            <person name="Staggs R."/>
            <person name="Stansfield I."/>
            <person name="Stumpf M.P."/>
            <person name="Sudbery P.E."/>
            <person name="Srikantha T."/>
            <person name="Zeng Q."/>
            <person name="Berman J."/>
            <person name="Berriman M."/>
            <person name="Heitman J."/>
            <person name="Gow N.A."/>
            <person name="Lorenz M.C."/>
            <person name="Birren B.W."/>
            <person name="Kellis M."/>
            <person name="Cuomo C.A."/>
        </authorList>
    </citation>
    <scope>NUCLEOTIDE SEQUENCE [LARGE SCALE GENOMIC DNA]</scope>
    <source>
        <strain evidence="2 3">ATCC 42720</strain>
    </source>
</reference>
<feature type="compositionally biased region" description="Low complexity" evidence="1">
    <location>
        <begin position="133"/>
        <end position="146"/>
    </location>
</feature>
<protein>
    <submittedName>
        <fullName evidence="2">Uncharacterized protein</fullName>
    </submittedName>
</protein>
<dbReference type="VEuPathDB" id="FungiDB:CLUG_00452"/>
<accession>C4XWX9</accession>
<dbReference type="InParanoid" id="C4XWX9"/>
<organism evidence="2 3">
    <name type="scientific">Clavispora lusitaniae (strain ATCC 42720)</name>
    <name type="common">Yeast</name>
    <name type="synonym">Candida lusitaniae</name>
    <dbReference type="NCBI Taxonomy" id="306902"/>
    <lineage>
        <taxon>Eukaryota</taxon>
        <taxon>Fungi</taxon>
        <taxon>Dikarya</taxon>
        <taxon>Ascomycota</taxon>
        <taxon>Saccharomycotina</taxon>
        <taxon>Pichiomycetes</taxon>
        <taxon>Metschnikowiaceae</taxon>
        <taxon>Clavispora</taxon>
    </lineage>
</organism>
<gene>
    <name evidence="2" type="ORF">CLUG_00452</name>
</gene>
<feature type="compositionally biased region" description="Low complexity" evidence="1">
    <location>
        <begin position="92"/>
        <end position="107"/>
    </location>
</feature>
<evidence type="ECO:0000256" key="1">
    <source>
        <dbReference type="SAM" id="MobiDB-lite"/>
    </source>
</evidence>
<dbReference type="KEGG" id="clu:CLUG_00452"/>
<feature type="region of interest" description="Disordered" evidence="1">
    <location>
        <begin position="61"/>
        <end position="153"/>
    </location>
</feature>
<dbReference type="Proteomes" id="UP000007703">
    <property type="component" value="Unassembled WGS sequence"/>
</dbReference>